<dbReference type="InterPro" id="IPR052190">
    <property type="entry name" value="Euk-Arch_PrmC-MTase"/>
</dbReference>
<dbReference type="GO" id="GO:0008757">
    <property type="term" value="F:S-adenosylmethionine-dependent methyltransferase activity"/>
    <property type="evidence" value="ECO:0007669"/>
    <property type="project" value="TreeGrafter"/>
</dbReference>
<dbReference type="PRINTS" id="PR00507">
    <property type="entry name" value="N12N6MTFRASE"/>
</dbReference>
<dbReference type="InterPro" id="IPR029063">
    <property type="entry name" value="SAM-dependent_MTases_sf"/>
</dbReference>
<dbReference type="EMBL" id="JACRIW010000027">
    <property type="protein sequence ID" value="MBI5168498.1"/>
    <property type="molecule type" value="Genomic_DNA"/>
</dbReference>
<evidence type="ECO:0000259" key="4">
    <source>
        <dbReference type="Pfam" id="PF05175"/>
    </source>
</evidence>
<name>A0A933SB11_UNCEI</name>
<dbReference type="GO" id="GO:0008276">
    <property type="term" value="F:protein methyltransferase activity"/>
    <property type="evidence" value="ECO:0007669"/>
    <property type="project" value="TreeGrafter"/>
</dbReference>
<proteinExistence type="predicted"/>
<evidence type="ECO:0000256" key="1">
    <source>
        <dbReference type="ARBA" id="ARBA00022603"/>
    </source>
</evidence>
<dbReference type="Gene3D" id="3.40.50.150">
    <property type="entry name" value="Vaccinia Virus protein VP39"/>
    <property type="match status" value="1"/>
</dbReference>
<dbReference type="Proteomes" id="UP000696931">
    <property type="component" value="Unassembled WGS sequence"/>
</dbReference>
<keyword evidence="2" id="KW-0808">Transferase</keyword>
<feature type="domain" description="Methyltransferase small" evidence="4">
    <location>
        <begin position="143"/>
        <end position="278"/>
    </location>
</feature>
<dbReference type="AlphaFoldDB" id="A0A933SB11"/>
<evidence type="ECO:0000256" key="2">
    <source>
        <dbReference type="ARBA" id="ARBA00022679"/>
    </source>
</evidence>
<evidence type="ECO:0000313" key="5">
    <source>
        <dbReference type="EMBL" id="MBI5168498.1"/>
    </source>
</evidence>
<evidence type="ECO:0000313" key="6">
    <source>
        <dbReference type="Proteomes" id="UP000696931"/>
    </source>
</evidence>
<dbReference type="CDD" id="cd02440">
    <property type="entry name" value="AdoMet_MTases"/>
    <property type="match status" value="1"/>
</dbReference>
<dbReference type="InterPro" id="IPR007848">
    <property type="entry name" value="Small_mtfrase_dom"/>
</dbReference>
<reference evidence="5" key="1">
    <citation type="submission" date="2020-07" db="EMBL/GenBank/DDBJ databases">
        <title>Huge and variable diversity of episymbiotic CPR bacteria and DPANN archaea in groundwater ecosystems.</title>
        <authorList>
            <person name="He C.Y."/>
            <person name="Keren R."/>
            <person name="Whittaker M."/>
            <person name="Farag I.F."/>
            <person name="Doudna J."/>
            <person name="Cate J.H.D."/>
            <person name="Banfield J.F."/>
        </authorList>
    </citation>
    <scope>NUCLEOTIDE SEQUENCE</scope>
    <source>
        <strain evidence="5">NC_groundwater_1813_Pr3_B-0.1um_71_17</strain>
    </source>
</reference>
<dbReference type="GO" id="GO:0032259">
    <property type="term" value="P:methylation"/>
    <property type="evidence" value="ECO:0007669"/>
    <property type="project" value="UniProtKB-KW"/>
</dbReference>
<accession>A0A933SB11</accession>
<dbReference type="GO" id="GO:0035657">
    <property type="term" value="C:eRF1 methyltransferase complex"/>
    <property type="evidence" value="ECO:0007669"/>
    <property type="project" value="TreeGrafter"/>
</dbReference>
<dbReference type="PANTHER" id="PTHR45875">
    <property type="entry name" value="METHYLTRANSFERASE N6AMT1"/>
    <property type="match status" value="1"/>
</dbReference>
<protein>
    <submittedName>
        <fullName evidence="5">Methyltransferase</fullName>
    </submittedName>
</protein>
<evidence type="ECO:0000256" key="3">
    <source>
        <dbReference type="ARBA" id="ARBA00022691"/>
    </source>
</evidence>
<keyword evidence="3" id="KW-0949">S-adenosyl-L-methionine</keyword>
<organism evidence="5 6">
    <name type="scientific">Eiseniibacteriota bacterium</name>
    <dbReference type="NCBI Taxonomy" id="2212470"/>
    <lineage>
        <taxon>Bacteria</taxon>
        <taxon>Candidatus Eiseniibacteriota</taxon>
    </lineage>
</organism>
<dbReference type="SUPFAM" id="SSF53335">
    <property type="entry name" value="S-adenosyl-L-methionine-dependent methyltransferases"/>
    <property type="match status" value="1"/>
</dbReference>
<dbReference type="PANTHER" id="PTHR45875:SF1">
    <property type="entry name" value="METHYLTRANSFERASE N6AMT1"/>
    <property type="match status" value="1"/>
</dbReference>
<comment type="caution">
    <text evidence="5">The sequence shown here is derived from an EMBL/GenBank/DDBJ whole genome shotgun (WGS) entry which is preliminary data.</text>
</comment>
<keyword evidence="1 5" id="KW-0489">Methyltransferase</keyword>
<gene>
    <name evidence="5" type="ORF">HZA61_03320</name>
</gene>
<dbReference type="Pfam" id="PF05175">
    <property type="entry name" value="MTS"/>
    <property type="match status" value="1"/>
</dbReference>
<sequence length="497" mass="53200">MNTPKLAPISALDSLDAATCAALRARLRDAGFTSTALDDAEVIAPRMPTALRIPLVRVHLKHRPGPASTLLAVFVYHFDVPADEMREALGDVLYRSALDARLLDEHADGRVSSRWLLLPFAEHWYLSDPLENGEDAVMGPGMTTVLLHGWSEAFEAKRVLDLGCGAGSLAVAAAARGAIAVAADLNERALAVARFNARLNGVTIETRGGDVAETARGEEFDLVLAQPPYFAQPESEPGSTYLHGGRYGDELALRFVEAAARRLAPGGTALVLFDFAQREGALVGEKLREAVGDAEVTTLAITRPSLPLDLNAVHTAAWHHPELGPEFEAAATAYREHFHALGVTGLTSVLVVLRRPRAADGPRWRVVLPHSGSKPPSPAALHEQLRSMDAAGLPDGALLPLTLVPARGARFEGEWKHPADPDPLRLSVVFEPGSFGSDRELGTGGWHLFALFDGSRTLSDVVREHAQETELGAAEAAKEVLGFVREGLARGLLRVGD</sequence>